<reference evidence="1" key="1">
    <citation type="submission" date="2021-05" db="EMBL/GenBank/DDBJ databases">
        <authorList>
            <person name="Scholz U."/>
            <person name="Mascher M."/>
            <person name="Fiebig A."/>
        </authorList>
    </citation>
    <scope>NUCLEOTIDE SEQUENCE [LARGE SCALE GENOMIC DNA]</scope>
</reference>
<dbReference type="Proteomes" id="UP001732700">
    <property type="component" value="Chromosome 7A"/>
</dbReference>
<accession>A0ACD5ZUH5</accession>
<sequence length="239" mass="25792">MGNAIGGKRRRTARVMTVDGTTYKYRPPAAAAAALRDHPGHQLLESEDVRRLGVRARPLDDDAPLKPGRLYFLVALPRLARAPRRTWSGPLVHVSGGGAGERLERLMLSSTRRSSSDVAAAMMAASPRCSSVEAAADGAVRLRMRLPKADVARLLEESRDAADAAEKIMQLCVDRDHCSAPATPLLPLPLPMPALAPSDKKHAAGGGKKEEQTGVHFRGVVAIEAQASEWFAHRSFWLV</sequence>
<proteinExistence type="predicted"/>
<reference evidence="1" key="2">
    <citation type="submission" date="2025-09" db="UniProtKB">
        <authorList>
            <consortium name="EnsemblPlants"/>
        </authorList>
    </citation>
    <scope>IDENTIFICATION</scope>
</reference>
<protein>
    <submittedName>
        <fullName evidence="1">Uncharacterized protein</fullName>
    </submittedName>
</protein>
<name>A0ACD5ZUH5_AVESA</name>
<evidence type="ECO:0000313" key="2">
    <source>
        <dbReference type="Proteomes" id="UP001732700"/>
    </source>
</evidence>
<organism evidence="1 2">
    <name type="scientific">Avena sativa</name>
    <name type="common">Oat</name>
    <dbReference type="NCBI Taxonomy" id="4498"/>
    <lineage>
        <taxon>Eukaryota</taxon>
        <taxon>Viridiplantae</taxon>
        <taxon>Streptophyta</taxon>
        <taxon>Embryophyta</taxon>
        <taxon>Tracheophyta</taxon>
        <taxon>Spermatophyta</taxon>
        <taxon>Magnoliopsida</taxon>
        <taxon>Liliopsida</taxon>
        <taxon>Poales</taxon>
        <taxon>Poaceae</taxon>
        <taxon>BOP clade</taxon>
        <taxon>Pooideae</taxon>
        <taxon>Poodae</taxon>
        <taxon>Poeae</taxon>
        <taxon>Poeae Chloroplast Group 1 (Aveneae type)</taxon>
        <taxon>Aveninae</taxon>
        <taxon>Avena</taxon>
    </lineage>
</organism>
<keyword evidence="2" id="KW-1185">Reference proteome</keyword>
<evidence type="ECO:0000313" key="1">
    <source>
        <dbReference type="EnsemblPlants" id="AVESA.00010b.r2.7AG1227820.1.CDS"/>
    </source>
</evidence>
<dbReference type="EnsemblPlants" id="AVESA.00010b.r2.7AG1227820.1">
    <property type="protein sequence ID" value="AVESA.00010b.r2.7AG1227820.1.CDS"/>
    <property type="gene ID" value="AVESA.00010b.r2.7AG1227820"/>
</dbReference>